<dbReference type="Proteomes" id="UP001348805">
    <property type="component" value="Segment"/>
</dbReference>
<keyword evidence="2" id="KW-1185">Reference proteome</keyword>
<name>A0ABZ0YZQ1_9CAUD</name>
<accession>A0ABZ0YZQ1</accession>
<dbReference type="EMBL" id="OR769219">
    <property type="protein sequence ID" value="WQJ51331.1"/>
    <property type="molecule type" value="Genomic_DNA"/>
</dbReference>
<protein>
    <submittedName>
        <fullName evidence="1">Uncharacterized protein</fullName>
    </submittedName>
</protein>
<evidence type="ECO:0000313" key="1">
    <source>
        <dbReference type="EMBL" id="WQJ51331.1"/>
    </source>
</evidence>
<proteinExistence type="predicted"/>
<evidence type="ECO:0000313" key="2">
    <source>
        <dbReference type="Proteomes" id="UP001348805"/>
    </source>
</evidence>
<organism evidence="1 2">
    <name type="scientific">phage Lak_Megaphage_RVC_AP3_GC26</name>
    <dbReference type="NCBI Taxonomy" id="3109225"/>
    <lineage>
        <taxon>Viruses</taxon>
        <taxon>Duplodnaviria</taxon>
        <taxon>Heunggongvirae</taxon>
        <taxon>Uroviricota</taxon>
        <taxon>Caudoviricetes</taxon>
        <taxon>Caudoviricetes code 15 clade</taxon>
    </lineage>
</organism>
<sequence length="291" mass="34617">MKFGFDKSINEKLSFLYETLFDDYDDIVSDDNSSIESLYDPETQFSELLQEWKKFGLFNEQYDYKLYIEMLKQTSKINDNNEIYIYALALSFDNQEIFDKFLNSFENYTLNFNIKYLELDFTFHRKMKPKLHFSFNNIPDNLNITSLQVFGGIIDDLSGLNKDKLLRLSFNNSYVKTINGLGSNLQKLTFVYDTDIESVTDWSNLKNMNLLQLEVDYKSWEFIGIEHLLHFNNMPEEIINIPEVLFINHGAFGKLRYYKNYIKNMFINDNPQLKPKIRNLIINKLREIVNQ</sequence>
<reference evidence="1 2" key="1">
    <citation type="submission" date="2023-11" db="EMBL/GenBank/DDBJ databases">
        <authorList>
            <person name="Cook R."/>
            <person name="Crisci M."/>
            <person name="Pye H."/>
            <person name="Adriaenssens E."/>
            <person name="Santini J."/>
        </authorList>
    </citation>
    <scope>NUCLEOTIDE SEQUENCE [LARGE SCALE GENOMIC DNA]</scope>
    <source>
        <strain evidence="1">Lak_Megaphage_RVC_AP3_GC26</strain>
    </source>
</reference>